<comment type="caution">
    <text evidence="3">The sequence shown here is derived from an EMBL/GenBank/DDBJ whole genome shotgun (WGS) entry which is preliminary data.</text>
</comment>
<evidence type="ECO:0000256" key="1">
    <source>
        <dbReference type="SAM" id="Phobius"/>
    </source>
</evidence>
<feature type="chain" id="PRO_5037710420" evidence="2">
    <location>
        <begin position="24"/>
        <end position="68"/>
    </location>
</feature>
<name>A0A926NWF2_9HYPH</name>
<keyword evidence="2" id="KW-0732">Signal</keyword>
<feature type="transmembrane region" description="Helical" evidence="1">
    <location>
        <begin position="47"/>
        <end position="65"/>
    </location>
</feature>
<proteinExistence type="predicted"/>
<feature type="signal peptide" evidence="2">
    <location>
        <begin position="1"/>
        <end position="23"/>
    </location>
</feature>
<accession>A0A926NWF2</accession>
<gene>
    <name evidence="3" type="ORF">HK439_04940</name>
</gene>
<reference evidence="3" key="1">
    <citation type="submission" date="2020-05" db="EMBL/GenBank/DDBJ databases">
        <title>Identification of trans-AT polyketide cluster in two marine bacteria, producers of a novel glutaramide-containing polyketide sesbanimide D and analogs.</title>
        <authorList>
            <person name="Kacar D."/>
            <person name="Rodriguez P."/>
            <person name="Canedo L."/>
            <person name="Gonzalez E."/>
            <person name="Galan B."/>
            <person name="De La Calle F."/>
            <person name="Garcia J.L."/>
        </authorList>
    </citation>
    <scope>NUCLEOTIDE SEQUENCE</scope>
    <source>
        <strain evidence="3">PHM038</strain>
    </source>
</reference>
<dbReference type="Proteomes" id="UP000598467">
    <property type="component" value="Unassembled WGS sequence"/>
</dbReference>
<dbReference type="RefSeq" id="WP_190290277.1">
    <property type="nucleotide sequence ID" value="NZ_JABFCZ010000005.1"/>
</dbReference>
<sequence length="68" mass="6934">MKRTITALFAATAGMTAAAPAFAHPGEHADIHLGEAAAHILHSPFHLAGIAAGTLIVAAIVWKVAAKR</sequence>
<dbReference type="AlphaFoldDB" id="A0A926NWF2"/>
<evidence type="ECO:0000256" key="2">
    <source>
        <dbReference type="SAM" id="SignalP"/>
    </source>
</evidence>
<keyword evidence="1" id="KW-0812">Transmembrane</keyword>
<protein>
    <submittedName>
        <fullName evidence="3">Uncharacterized protein</fullName>
    </submittedName>
</protein>
<dbReference type="EMBL" id="JABFCZ010000005">
    <property type="protein sequence ID" value="MBD1545596.1"/>
    <property type="molecule type" value="Genomic_DNA"/>
</dbReference>
<evidence type="ECO:0000313" key="4">
    <source>
        <dbReference type="Proteomes" id="UP000598467"/>
    </source>
</evidence>
<organism evidence="3 4">
    <name type="scientific">Roseibium aggregatum</name>
    <dbReference type="NCBI Taxonomy" id="187304"/>
    <lineage>
        <taxon>Bacteria</taxon>
        <taxon>Pseudomonadati</taxon>
        <taxon>Pseudomonadota</taxon>
        <taxon>Alphaproteobacteria</taxon>
        <taxon>Hyphomicrobiales</taxon>
        <taxon>Stappiaceae</taxon>
        <taxon>Roseibium</taxon>
    </lineage>
</organism>
<keyword evidence="1" id="KW-0472">Membrane</keyword>
<evidence type="ECO:0000313" key="3">
    <source>
        <dbReference type="EMBL" id="MBD1545596.1"/>
    </source>
</evidence>
<keyword evidence="1" id="KW-1133">Transmembrane helix</keyword>